<gene>
    <name evidence="2" type="ORF">IQ249_22410</name>
</gene>
<dbReference type="Pfam" id="PF01656">
    <property type="entry name" value="CbiA"/>
    <property type="match status" value="1"/>
</dbReference>
<evidence type="ECO:0000259" key="1">
    <source>
        <dbReference type="Pfam" id="PF01656"/>
    </source>
</evidence>
<evidence type="ECO:0000313" key="3">
    <source>
        <dbReference type="Proteomes" id="UP000654482"/>
    </source>
</evidence>
<feature type="domain" description="CobQ/CobB/MinD/ParA nucleotide binding" evidence="1">
    <location>
        <begin position="3"/>
        <end position="182"/>
    </location>
</feature>
<dbReference type="PANTHER" id="PTHR13696">
    <property type="entry name" value="P-LOOP CONTAINING NUCLEOSIDE TRIPHOSPHATE HYDROLASE"/>
    <property type="match status" value="1"/>
</dbReference>
<dbReference type="InterPro" id="IPR027417">
    <property type="entry name" value="P-loop_NTPase"/>
</dbReference>
<keyword evidence="3" id="KW-1185">Reference proteome</keyword>
<comment type="caution">
    <text evidence="2">The sequence shown here is derived from an EMBL/GenBank/DDBJ whole genome shotgun (WGS) entry which is preliminary data.</text>
</comment>
<accession>A0A8J7E2Q1</accession>
<dbReference type="EMBL" id="JADEWZ010000054">
    <property type="protein sequence ID" value="MBE9118646.1"/>
    <property type="molecule type" value="Genomic_DNA"/>
</dbReference>
<sequence length="206" mass="22388">MIVAVINQKGGVGKSSTAVHLARWLQQKQQSVLLVDSDAQASSSTWAKPLKIDAVAQTDPNELAENIPDLIAGYDHVVIDGAGGLSETTRVILYYAQIALVPCQPTALDIHSSGSAVKLIKQAQRFRPDLTGATFISRAVPRTRLAREAKDVLTAIEGIRHLQTTIYQRQCIADAFGQGQTVFEMGAMGEKSAREYDHLFQEVMAL</sequence>
<dbReference type="InterPro" id="IPR002586">
    <property type="entry name" value="CobQ/CobB/MinD/ParA_Nub-bd_dom"/>
</dbReference>
<name>A0A8J7E2Q1_9CYAN</name>
<dbReference type="PIRSF" id="PIRSF009320">
    <property type="entry name" value="Nuc_binding_HP_1000"/>
    <property type="match status" value="1"/>
</dbReference>
<dbReference type="Gene3D" id="3.40.50.300">
    <property type="entry name" value="P-loop containing nucleotide triphosphate hydrolases"/>
    <property type="match status" value="1"/>
</dbReference>
<protein>
    <submittedName>
        <fullName evidence="2">AAA family ATPase</fullName>
    </submittedName>
</protein>
<dbReference type="PANTHER" id="PTHR13696:SF96">
    <property type="entry name" value="COBQ_COBB_MIND_PARA NUCLEOTIDE BINDING DOMAIN-CONTAINING PROTEIN"/>
    <property type="match status" value="1"/>
</dbReference>
<organism evidence="2 3">
    <name type="scientific">Lusitaniella coriacea LEGE 07157</name>
    <dbReference type="NCBI Taxonomy" id="945747"/>
    <lineage>
        <taxon>Bacteria</taxon>
        <taxon>Bacillati</taxon>
        <taxon>Cyanobacteriota</taxon>
        <taxon>Cyanophyceae</taxon>
        <taxon>Spirulinales</taxon>
        <taxon>Lusitaniellaceae</taxon>
        <taxon>Lusitaniella</taxon>
    </lineage>
</organism>
<evidence type="ECO:0000313" key="2">
    <source>
        <dbReference type="EMBL" id="MBE9118646.1"/>
    </source>
</evidence>
<dbReference type="RefSeq" id="WP_194031729.1">
    <property type="nucleotide sequence ID" value="NZ_JADEWZ010000054.1"/>
</dbReference>
<reference evidence="2" key="1">
    <citation type="submission" date="2020-10" db="EMBL/GenBank/DDBJ databases">
        <authorList>
            <person name="Castelo-Branco R."/>
            <person name="Eusebio N."/>
            <person name="Adriana R."/>
            <person name="Vieira A."/>
            <person name="Brugerolle De Fraissinette N."/>
            <person name="Rezende De Castro R."/>
            <person name="Schneider M.P."/>
            <person name="Vasconcelos V."/>
            <person name="Leao P.N."/>
        </authorList>
    </citation>
    <scope>NUCLEOTIDE SEQUENCE</scope>
    <source>
        <strain evidence="2">LEGE 07157</strain>
    </source>
</reference>
<dbReference type="InterPro" id="IPR050678">
    <property type="entry name" value="DNA_Partitioning_ATPase"/>
</dbReference>
<dbReference type="CDD" id="cd02042">
    <property type="entry name" value="ParAB_family"/>
    <property type="match status" value="1"/>
</dbReference>
<proteinExistence type="predicted"/>
<dbReference type="AlphaFoldDB" id="A0A8J7E2Q1"/>
<dbReference type="Proteomes" id="UP000654482">
    <property type="component" value="Unassembled WGS sequence"/>
</dbReference>
<dbReference type="SUPFAM" id="SSF52540">
    <property type="entry name" value="P-loop containing nucleoside triphosphate hydrolases"/>
    <property type="match status" value="1"/>
</dbReference>